<feature type="transmembrane region" description="Helical" evidence="13">
    <location>
        <begin position="7"/>
        <end position="29"/>
    </location>
</feature>
<feature type="binding site" evidence="12">
    <location>
        <position position="110"/>
    </location>
    <ligand>
        <name>K(+)</name>
        <dbReference type="ChEBI" id="CHEBI:29103"/>
    </ligand>
</feature>
<feature type="binding site" evidence="12">
    <location>
        <position position="430"/>
    </location>
    <ligand>
        <name>K(+)</name>
        <dbReference type="ChEBI" id="CHEBI:29103"/>
    </ligand>
</feature>
<dbReference type="InterPro" id="IPR004772">
    <property type="entry name" value="TrkH"/>
</dbReference>
<name>F2NWG7_TRES6</name>
<evidence type="ECO:0000256" key="1">
    <source>
        <dbReference type="ARBA" id="ARBA00004429"/>
    </source>
</evidence>
<keyword evidence="6" id="KW-0633">Potassium transport</keyword>
<dbReference type="GO" id="GO:0005886">
    <property type="term" value="C:plasma membrane"/>
    <property type="evidence" value="ECO:0007669"/>
    <property type="project" value="UniProtKB-SubCell"/>
</dbReference>
<sequence length="480" mass="52970">MAFTLCIIIFFIISIIGLSFSIPIATAIFCHEYFVIPSFLIPMIASLILGAMTLFFFRNKKSRLTIRSSFAAVALAWISASLFGAIPLYFSGAIPNFTDAFFESVSGFTTTGATTLSEIEKLPRSINLWRCLSHWLGGMGIVALTVALMPVLGVGGFQLIKAETTGPEKGKFTPKITTTAKILWFIYLGMTLIQTALLKIAGMDFIDALCHAFSTLGTGGFSTRNASIGAYNSAAIEWICFVFMFLAGINFSLYYYFFTRNFSEIKCNSELKAYIWINIISIAAIAVAQASSYGGFFKSLRFSAFQTATILTTTGFSTADYTKWKSASQIVILMLLFIGGMSGSTAGGVKVIRWVVLYKQFKNEILKMIHPHGVFSIRLNQQTGRKDVVFSVSAFFFLYFSFVILTAFFTSFFGLDMQTSFTGALTMIGNCGPAFGALGPSNNCGWLAAPVKWWYSFAMIAGRLELFTLFIFLTPAYWKK</sequence>
<evidence type="ECO:0000256" key="4">
    <source>
        <dbReference type="ARBA" id="ARBA00022475"/>
    </source>
</evidence>
<evidence type="ECO:0000256" key="12">
    <source>
        <dbReference type="PIRSR" id="PIRSR006247-1"/>
    </source>
</evidence>
<feature type="transmembrane region" description="Helical" evidence="13">
    <location>
        <begin position="135"/>
        <end position="160"/>
    </location>
</feature>
<dbReference type="GO" id="GO:0015379">
    <property type="term" value="F:potassium:chloride symporter activity"/>
    <property type="evidence" value="ECO:0007669"/>
    <property type="project" value="InterPro"/>
</dbReference>
<dbReference type="EMBL" id="CP002631">
    <property type="protein sequence ID" value="AEB15156.1"/>
    <property type="molecule type" value="Genomic_DNA"/>
</dbReference>
<evidence type="ECO:0000313" key="15">
    <source>
        <dbReference type="Proteomes" id="UP000006852"/>
    </source>
</evidence>
<feature type="binding site" evidence="12">
    <location>
        <position position="314"/>
    </location>
    <ligand>
        <name>K(+)</name>
        <dbReference type="ChEBI" id="CHEBI:29103"/>
    </ligand>
</feature>
<dbReference type="OrthoDB" id="9810952at2"/>
<accession>F2NWG7</accession>
<dbReference type="Pfam" id="PF02386">
    <property type="entry name" value="TrkH"/>
    <property type="match status" value="1"/>
</dbReference>
<evidence type="ECO:0000256" key="6">
    <source>
        <dbReference type="ARBA" id="ARBA00022538"/>
    </source>
</evidence>
<proteinExistence type="inferred from homology"/>
<keyword evidence="7 13" id="KW-0812">Transmembrane</keyword>
<evidence type="ECO:0000256" key="8">
    <source>
        <dbReference type="ARBA" id="ARBA00022958"/>
    </source>
</evidence>
<dbReference type="PIRSF" id="PIRSF006247">
    <property type="entry name" value="TrkH"/>
    <property type="match status" value="1"/>
</dbReference>
<feature type="transmembrane region" description="Helical" evidence="13">
    <location>
        <begin position="235"/>
        <end position="257"/>
    </location>
</feature>
<protein>
    <submittedName>
        <fullName evidence="14">Cation transporter</fullName>
    </submittedName>
</protein>
<dbReference type="PANTHER" id="PTHR32024">
    <property type="entry name" value="TRK SYSTEM POTASSIUM UPTAKE PROTEIN TRKG-RELATED"/>
    <property type="match status" value="1"/>
</dbReference>
<feature type="transmembrane region" description="Helical" evidence="13">
    <location>
        <begin position="181"/>
        <end position="201"/>
    </location>
</feature>
<keyword evidence="15" id="KW-1185">Reference proteome</keyword>
<reference evidence="15" key="2">
    <citation type="submission" date="2011-04" db="EMBL/GenBank/DDBJ databases">
        <title>The complete genome of chromosome of Treponema succinifaciens DSM 2489.</title>
        <authorList>
            <person name="Lucas S."/>
            <person name="Copeland A."/>
            <person name="Lapidus A."/>
            <person name="Bruce D."/>
            <person name="Goodwin L."/>
            <person name="Pitluck S."/>
            <person name="Peters L."/>
            <person name="Kyrpides N."/>
            <person name="Mavromatis K."/>
            <person name="Ivanova N."/>
            <person name="Ovchinnikova G."/>
            <person name="Teshima H."/>
            <person name="Detter J.C."/>
            <person name="Tapia R."/>
            <person name="Han C."/>
            <person name="Land M."/>
            <person name="Hauser L."/>
            <person name="Markowitz V."/>
            <person name="Cheng J.-F."/>
            <person name="Hugenholtz P."/>
            <person name="Woyke T."/>
            <person name="Wu D."/>
            <person name="Gronow S."/>
            <person name="Wellnitz S."/>
            <person name="Brambilla E."/>
            <person name="Klenk H.-P."/>
            <person name="Eisen J.A."/>
        </authorList>
    </citation>
    <scope>NUCLEOTIDE SEQUENCE [LARGE SCALE GENOMIC DNA]</scope>
    <source>
        <strain evidence="15">ATCC 33096 / DSM 2489 / 6091</strain>
    </source>
</reference>
<feature type="transmembrane region" description="Helical" evidence="13">
    <location>
        <begin position="69"/>
        <end position="90"/>
    </location>
</feature>
<feature type="transmembrane region" description="Helical" evidence="13">
    <location>
        <begin position="453"/>
        <end position="478"/>
    </location>
</feature>
<reference evidence="14 15" key="1">
    <citation type="journal article" date="2011" name="Stand. Genomic Sci.">
        <title>Complete genome sequence of Treponema succinifaciens type strain (6091).</title>
        <authorList>
            <person name="Han C."/>
            <person name="Gronow S."/>
            <person name="Teshima H."/>
            <person name="Lapidus A."/>
            <person name="Nolan M."/>
            <person name="Lucas S."/>
            <person name="Hammon N."/>
            <person name="Deshpande S."/>
            <person name="Cheng J.F."/>
            <person name="Zeytun A."/>
            <person name="Tapia R."/>
            <person name="Goodwin L."/>
            <person name="Pitluck S."/>
            <person name="Liolios K."/>
            <person name="Pagani I."/>
            <person name="Ivanova N."/>
            <person name="Mavromatis K."/>
            <person name="Mikhailova N."/>
            <person name="Huntemann M."/>
            <person name="Pati A."/>
            <person name="Chen A."/>
            <person name="Palaniappan K."/>
            <person name="Land M."/>
            <person name="Hauser L."/>
            <person name="Brambilla E.M."/>
            <person name="Rohde M."/>
            <person name="Goker M."/>
            <person name="Woyke T."/>
            <person name="Bristow J."/>
            <person name="Eisen J.A."/>
            <person name="Markowitz V."/>
            <person name="Hugenholtz P."/>
            <person name="Kyrpides N.C."/>
            <person name="Klenk H.P."/>
            <person name="Detter J.C."/>
        </authorList>
    </citation>
    <scope>NUCLEOTIDE SEQUENCE [LARGE SCALE GENOMIC DNA]</scope>
    <source>
        <strain evidence="15">ATCC 33096 / DSM 2489 / 6091</strain>
    </source>
</reference>
<dbReference type="HOGENOM" id="CLU_030708_0_2_12"/>
<keyword evidence="11 13" id="KW-0472">Membrane</keyword>
<organism evidence="14 15">
    <name type="scientific">Treponema succinifaciens (strain ATCC 33096 / DSM 2489 / 6091)</name>
    <dbReference type="NCBI Taxonomy" id="869209"/>
    <lineage>
        <taxon>Bacteria</taxon>
        <taxon>Pseudomonadati</taxon>
        <taxon>Spirochaetota</taxon>
        <taxon>Spirochaetia</taxon>
        <taxon>Spirochaetales</taxon>
        <taxon>Treponemataceae</taxon>
        <taxon>Treponema</taxon>
    </lineage>
</organism>
<evidence type="ECO:0000256" key="7">
    <source>
        <dbReference type="ARBA" id="ARBA00022692"/>
    </source>
</evidence>
<evidence type="ECO:0000256" key="2">
    <source>
        <dbReference type="ARBA" id="ARBA00009137"/>
    </source>
</evidence>
<feature type="binding site" evidence="12">
    <location>
        <position position="313"/>
    </location>
    <ligand>
        <name>K(+)</name>
        <dbReference type="ChEBI" id="CHEBI:29103"/>
    </ligand>
</feature>
<comment type="similarity">
    <text evidence="2">Belongs to the TrkH potassium transport family.</text>
</comment>
<dbReference type="InterPro" id="IPR003445">
    <property type="entry name" value="Cat_transpt"/>
</dbReference>
<dbReference type="PANTHER" id="PTHR32024:SF2">
    <property type="entry name" value="TRK SYSTEM POTASSIUM UPTAKE PROTEIN TRKG-RELATED"/>
    <property type="match status" value="1"/>
</dbReference>
<dbReference type="STRING" id="869209.Tresu_2292"/>
<gene>
    <name evidence="14" type="ordered locus">Tresu_2292</name>
</gene>
<dbReference type="eggNOG" id="COG0168">
    <property type="taxonomic scope" value="Bacteria"/>
</dbReference>
<evidence type="ECO:0000256" key="11">
    <source>
        <dbReference type="ARBA" id="ARBA00023136"/>
    </source>
</evidence>
<dbReference type="GO" id="GO:0046872">
    <property type="term" value="F:metal ion binding"/>
    <property type="evidence" value="ECO:0007669"/>
    <property type="project" value="UniProtKB-KW"/>
</dbReference>
<evidence type="ECO:0000256" key="13">
    <source>
        <dbReference type="SAM" id="Phobius"/>
    </source>
</evidence>
<keyword evidence="3" id="KW-0813">Transport</keyword>
<feature type="transmembrane region" description="Helical" evidence="13">
    <location>
        <begin position="273"/>
        <end position="293"/>
    </location>
</feature>
<feature type="transmembrane region" description="Helical" evidence="13">
    <location>
        <begin position="330"/>
        <end position="352"/>
    </location>
</feature>
<evidence type="ECO:0000313" key="14">
    <source>
        <dbReference type="EMBL" id="AEB15156.1"/>
    </source>
</evidence>
<dbReference type="KEGG" id="tsu:Tresu_2292"/>
<feature type="binding site" evidence="12">
    <location>
        <position position="111"/>
    </location>
    <ligand>
        <name>K(+)</name>
        <dbReference type="ChEBI" id="CHEBI:29103"/>
    </ligand>
</feature>
<evidence type="ECO:0000256" key="5">
    <source>
        <dbReference type="ARBA" id="ARBA00022519"/>
    </source>
</evidence>
<keyword evidence="5" id="KW-0997">Cell inner membrane</keyword>
<dbReference type="RefSeq" id="WP_013702408.1">
    <property type="nucleotide sequence ID" value="NC_015385.1"/>
</dbReference>
<keyword evidence="10" id="KW-0406">Ion transport</keyword>
<evidence type="ECO:0000256" key="10">
    <source>
        <dbReference type="ARBA" id="ARBA00023065"/>
    </source>
</evidence>
<keyword evidence="8 12" id="KW-0630">Potassium</keyword>
<dbReference type="AlphaFoldDB" id="F2NWG7"/>
<dbReference type="GeneID" id="302999405"/>
<evidence type="ECO:0000256" key="3">
    <source>
        <dbReference type="ARBA" id="ARBA00022448"/>
    </source>
</evidence>
<feature type="transmembrane region" description="Helical" evidence="13">
    <location>
        <begin position="388"/>
        <end position="413"/>
    </location>
</feature>
<keyword evidence="12" id="KW-0479">Metal-binding</keyword>
<keyword evidence="4" id="KW-1003">Cell membrane</keyword>
<feature type="binding site" evidence="12">
    <location>
        <position position="219"/>
    </location>
    <ligand>
        <name>K(+)</name>
        <dbReference type="ChEBI" id="CHEBI:29103"/>
    </ligand>
</feature>
<keyword evidence="9 13" id="KW-1133">Transmembrane helix</keyword>
<feature type="transmembrane region" description="Helical" evidence="13">
    <location>
        <begin position="35"/>
        <end position="57"/>
    </location>
</feature>
<evidence type="ECO:0000256" key="9">
    <source>
        <dbReference type="ARBA" id="ARBA00022989"/>
    </source>
</evidence>
<dbReference type="Proteomes" id="UP000006852">
    <property type="component" value="Chromosome"/>
</dbReference>
<comment type="subcellular location">
    <subcellularLocation>
        <location evidence="1">Cell inner membrane</location>
        <topology evidence="1">Multi-pass membrane protein</topology>
    </subcellularLocation>
</comment>